<dbReference type="Proteomes" id="UP000612266">
    <property type="component" value="Unassembled WGS sequence"/>
</dbReference>
<comment type="caution">
    <text evidence="2">The sequence shown here is derived from an EMBL/GenBank/DDBJ whole genome shotgun (WGS) entry which is preliminary data.</text>
</comment>
<proteinExistence type="predicted"/>
<keyword evidence="1" id="KW-1133">Transmembrane helix</keyword>
<dbReference type="RefSeq" id="WP_161727675.1">
    <property type="nucleotide sequence ID" value="NZ_JADSJR010000016.1"/>
</dbReference>
<organism evidence="2 3">
    <name type="scientific">Proteus terrae subsp. cibarius</name>
    <dbReference type="NCBI Taxonomy" id="626774"/>
    <lineage>
        <taxon>Bacteria</taxon>
        <taxon>Pseudomonadati</taxon>
        <taxon>Pseudomonadota</taxon>
        <taxon>Gammaproteobacteria</taxon>
        <taxon>Enterobacterales</taxon>
        <taxon>Morganellaceae</taxon>
        <taxon>Proteus</taxon>
    </lineage>
</organism>
<dbReference type="AlphaFoldDB" id="A0A8I1BNX4"/>
<evidence type="ECO:0000313" key="3">
    <source>
        <dbReference type="Proteomes" id="UP000612266"/>
    </source>
</evidence>
<dbReference type="EMBL" id="JADSJR010000016">
    <property type="protein sequence ID" value="MBG2915153.1"/>
    <property type="molecule type" value="Genomic_DNA"/>
</dbReference>
<name>A0A8I1BNX4_9GAMM</name>
<reference evidence="2" key="1">
    <citation type="submission" date="2020-11" db="EMBL/GenBank/DDBJ databases">
        <title>Enhanced detection system for hospital associated transmission using whole genome sequencing surveillance.</title>
        <authorList>
            <person name="Harrison L.H."/>
            <person name="Van Tyne D."/>
            <person name="Marsh J.W."/>
            <person name="Griffith M.P."/>
            <person name="Snyder D.J."/>
            <person name="Cooper V.S."/>
            <person name="Mustapha M."/>
        </authorList>
    </citation>
    <scope>NUCLEOTIDE SEQUENCE</scope>
    <source>
        <strain evidence="2">PR00070</strain>
    </source>
</reference>
<keyword evidence="1" id="KW-0472">Membrane</keyword>
<feature type="transmembrane region" description="Helical" evidence="1">
    <location>
        <begin position="6"/>
        <end position="27"/>
    </location>
</feature>
<sequence length="195" mass="23012">MTIVEGFSIFGSIASALAIGASLWIFWRQRVNELRRLKNDRHNELLALKKIITLNCEAIKHSIIENRKIIDVIHSKKYASVSIQKIGEYFFIVFKDGYDEDKKEYYWKTYCRFYFINKFLERELLTLAKHDQNIITSFMEVTKTIDDANNTIESLINDFVNSNYKMLKVRSNTVETYLKTLELKVDNLMMELSLI</sequence>
<accession>A0A8I1BNX4</accession>
<gene>
    <name evidence="2" type="ORF">I4901_12340</name>
</gene>
<protein>
    <submittedName>
        <fullName evidence="2">Uncharacterized protein</fullName>
    </submittedName>
</protein>
<evidence type="ECO:0000313" key="2">
    <source>
        <dbReference type="EMBL" id="MBG2915153.1"/>
    </source>
</evidence>
<keyword evidence="1" id="KW-0812">Transmembrane</keyword>
<evidence type="ECO:0000256" key="1">
    <source>
        <dbReference type="SAM" id="Phobius"/>
    </source>
</evidence>